<keyword evidence="2 5" id="KW-0812">Transmembrane</keyword>
<feature type="transmembrane region" description="Helical" evidence="5">
    <location>
        <begin position="50"/>
        <end position="76"/>
    </location>
</feature>
<dbReference type="InterPro" id="IPR019109">
    <property type="entry name" value="MamF_MmsF"/>
</dbReference>
<dbReference type="PANTHER" id="PTHR36460">
    <property type="entry name" value="UPF0132 DOMAIN PROTEIN (AFU_ORTHOLOGUE AFUA_3G10255)"/>
    <property type="match status" value="1"/>
</dbReference>
<dbReference type="VEuPathDB" id="AmoebaDB:EHI8A_104110"/>
<dbReference type="VEuPathDB" id="AmoebaDB:KM1_112870"/>
<dbReference type="AlphaFoldDB" id="A0A5K1UWA0"/>
<reference evidence="6 7" key="1">
    <citation type="submission" date="2016-05" db="EMBL/GenBank/DDBJ databases">
        <title>First whole genome sequencing of Entamoeba histolytica HM1:IMSS-clone-6.</title>
        <authorList>
            <person name="Mukherjee Avik.K."/>
            <person name="Izumyama S."/>
            <person name="Nakada-Tsukui K."/>
            <person name="Nozaki T."/>
        </authorList>
    </citation>
    <scope>NUCLEOTIDE SEQUENCE [LARGE SCALE GENOMIC DNA]</scope>
    <source>
        <strain evidence="6 7">HM1:IMSS clone 6</strain>
    </source>
</reference>
<dbReference type="Proteomes" id="UP000078387">
    <property type="component" value="Unassembled WGS sequence"/>
</dbReference>
<dbReference type="GO" id="GO:0016020">
    <property type="term" value="C:membrane"/>
    <property type="evidence" value="ECO:0007669"/>
    <property type="project" value="UniProtKB-SubCell"/>
</dbReference>
<comment type="caution">
    <text evidence="6">The sequence shown here is derived from an EMBL/GenBank/DDBJ whole genome shotgun (WGS) entry which is preliminary data.</text>
</comment>
<evidence type="ECO:0000256" key="2">
    <source>
        <dbReference type="ARBA" id="ARBA00022692"/>
    </source>
</evidence>
<evidence type="ECO:0000256" key="5">
    <source>
        <dbReference type="SAM" id="Phobius"/>
    </source>
</evidence>
<dbReference type="OMA" id="MEGIYIA"/>
<proteinExistence type="predicted"/>
<keyword evidence="4 5" id="KW-0472">Membrane</keyword>
<name>A0A5K1UWA0_ENTHI</name>
<evidence type="ECO:0000313" key="6">
    <source>
        <dbReference type="EMBL" id="GAT98940.1"/>
    </source>
</evidence>
<dbReference type="VEuPathDB" id="AmoebaDB:EHI_049060"/>
<evidence type="ECO:0000256" key="3">
    <source>
        <dbReference type="ARBA" id="ARBA00022989"/>
    </source>
</evidence>
<evidence type="ECO:0000256" key="4">
    <source>
        <dbReference type="ARBA" id="ARBA00023136"/>
    </source>
</evidence>
<dbReference type="VEuPathDB" id="AmoebaDB:EHI7A_095160"/>
<gene>
    <name evidence="6" type="ORF">CL6EHI_049060</name>
</gene>
<evidence type="ECO:0000313" key="7">
    <source>
        <dbReference type="Proteomes" id="UP000078387"/>
    </source>
</evidence>
<dbReference type="EMBL" id="BDEQ01000001">
    <property type="protein sequence ID" value="GAT98940.1"/>
    <property type="molecule type" value="Genomic_DNA"/>
</dbReference>
<protein>
    <submittedName>
        <fullName evidence="6">Uncharacterized protein</fullName>
    </submittedName>
</protein>
<evidence type="ECO:0000256" key="1">
    <source>
        <dbReference type="ARBA" id="ARBA00004141"/>
    </source>
</evidence>
<dbReference type="VEuPathDB" id="AmoebaDB:EHI5A_091640"/>
<dbReference type="Pfam" id="PF09685">
    <property type="entry name" value="MamF_MmsF"/>
    <property type="match status" value="1"/>
</dbReference>
<comment type="subcellular location">
    <subcellularLocation>
        <location evidence="1">Membrane</location>
        <topology evidence="1">Multi-pass membrane protein</topology>
    </subcellularLocation>
</comment>
<feature type="transmembrane region" description="Helical" evidence="5">
    <location>
        <begin position="82"/>
        <end position="103"/>
    </location>
</feature>
<sequence length="123" mass="13492">MQDSTSSASGITSMKLPVIVEAALANICSITGLVFFFFEKENLYVRAHALQSVLFFLVSAIIGFPFFLLCVCVGGALEGIYIALLVIYFLLRIALIVLACVFAKNETFFSIPFIKDLILKLAN</sequence>
<dbReference type="PANTHER" id="PTHR36460:SF1">
    <property type="entry name" value="UPF0132 DOMAIN PROTEIN (AFU_ORTHOLOGUE AFUA_3G10255)"/>
    <property type="match status" value="1"/>
</dbReference>
<accession>A0A5K1UWA0</accession>
<keyword evidence="3 5" id="KW-1133">Transmembrane helix</keyword>
<feature type="transmembrane region" description="Helical" evidence="5">
    <location>
        <begin position="16"/>
        <end position="38"/>
    </location>
</feature>
<organism evidence="6 7">
    <name type="scientific">Entamoeba histolytica</name>
    <dbReference type="NCBI Taxonomy" id="5759"/>
    <lineage>
        <taxon>Eukaryota</taxon>
        <taxon>Amoebozoa</taxon>
        <taxon>Evosea</taxon>
        <taxon>Archamoebae</taxon>
        <taxon>Mastigamoebida</taxon>
        <taxon>Entamoebidae</taxon>
        <taxon>Entamoeba</taxon>
    </lineage>
</organism>